<evidence type="ECO:0000256" key="5">
    <source>
        <dbReference type="ARBA" id="ARBA00023136"/>
    </source>
</evidence>
<reference evidence="7 8" key="1">
    <citation type="journal article" date="2018" name="G3 (Bethesda)">
        <title>Phylogenetic and Phylogenomic Definition of Rhizopus Species.</title>
        <authorList>
            <person name="Gryganskyi A.P."/>
            <person name="Golan J."/>
            <person name="Dolatabadi S."/>
            <person name="Mondo S."/>
            <person name="Robb S."/>
            <person name="Idnurm A."/>
            <person name="Muszewska A."/>
            <person name="Steczkiewicz K."/>
            <person name="Masonjones S."/>
            <person name="Liao H.L."/>
            <person name="Gajdeczka M.T."/>
            <person name="Anike F."/>
            <person name="Vuek A."/>
            <person name="Anishchenko I.M."/>
            <person name="Voigt K."/>
            <person name="de Hoog G.S."/>
            <person name="Smith M.E."/>
            <person name="Heitman J."/>
            <person name="Vilgalys R."/>
            <person name="Stajich J.E."/>
        </authorList>
    </citation>
    <scope>NUCLEOTIDE SEQUENCE [LARGE SCALE GENOMIC DNA]</scope>
    <source>
        <strain evidence="7 8">LSU 92-RS-03</strain>
    </source>
</reference>
<feature type="transmembrane region" description="Helical" evidence="6">
    <location>
        <begin position="518"/>
        <end position="537"/>
    </location>
</feature>
<feature type="transmembrane region" description="Helical" evidence="6">
    <location>
        <begin position="82"/>
        <end position="104"/>
    </location>
</feature>
<comment type="subcellular location">
    <subcellularLocation>
        <location evidence="1">Membrane</location>
        <topology evidence="1">Multi-pass membrane protein</topology>
    </subcellularLocation>
</comment>
<gene>
    <name evidence="7" type="ORF">CU098_005083</name>
</gene>
<evidence type="ECO:0000313" key="8">
    <source>
        <dbReference type="Proteomes" id="UP000253551"/>
    </source>
</evidence>
<proteinExistence type="predicted"/>
<evidence type="ECO:0000256" key="6">
    <source>
        <dbReference type="SAM" id="Phobius"/>
    </source>
</evidence>
<feature type="transmembrane region" description="Helical" evidence="6">
    <location>
        <begin position="490"/>
        <end position="512"/>
    </location>
</feature>
<dbReference type="InterPro" id="IPR002293">
    <property type="entry name" value="AA/rel_permease1"/>
</dbReference>
<feature type="transmembrane region" description="Helical" evidence="6">
    <location>
        <begin position="328"/>
        <end position="350"/>
    </location>
</feature>
<evidence type="ECO:0000313" key="7">
    <source>
        <dbReference type="EMBL" id="RCI02393.1"/>
    </source>
</evidence>
<evidence type="ECO:0000256" key="3">
    <source>
        <dbReference type="ARBA" id="ARBA00022692"/>
    </source>
</evidence>
<comment type="caution">
    <text evidence="7">The sequence shown here is derived from an EMBL/GenBank/DDBJ whole genome shotgun (WGS) entry which is preliminary data.</text>
</comment>
<dbReference type="PANTHER" id="PTHR43243:SF4">
    <property type="entry name" value="CATIONIC AMINO ACID TRANSPORTER 4"/>
    <property type="match status" value="1"/>
</dbReference>
<protein>
    <recommendedName>
        <fullName evidence="9">Amino acid transporter</fullName>
    </recommendedName>
</protein>
<feature type="transmembrane region" description="Helical" evidence="6">
    <location>
        <begin position="285"/>
        <end position="307"/>
    </location>
</feature>
<feature type="transmembrane region" description="Helical" evidence="6">
    <location>
        <begin position="431"/>
        <end position="450"/>
    </location>
</feature>
<name>A0A367KJJ1_RHIST</name>
<evidence type="ECO:0008006" key="9">
    <source>
        <dbReference type="Google" id="ProtNLM"/>
    </source>
</evidence>
<sequence length="552" mass="61278">MSSSTFEKHNHSIVHEEHKKPTLMENIHSRYNKVDPHSYLRKENESACHYWFRRLYQIKPVELLWQEAEGTELLRALNMFQLIFVGIGAIIGTGIFVLSGQAAGQNAGPAVTVSFVVAAVASAFAALSYSEMASMIPVAGSAYTYAYATMGEFVAWIIGWDLILEYMVGAATVGVGWSGYFVKFFNVASRGRINFGENWTQPTVEWSENPPRISYTPGHYFNVPGFVIIMIITTILCIGIRQSAWFNTMVVTIKLVVILIFIFGLCGYMYPPNYNPYIPPNTGDWHYFGVSGIFAAATTVFFSYIGFDAVTTAALEAKNPQRDLPIGIFGSLTISTILYLVFCTIMTGAAKYTEFVGSSVPAVVAVEQVQLRTGKDFTWLNVLVCLGAICGLTSVLLINLLGQSRVFFSMAKDGLLPSIFCKVHPRFQTPYVATLTVGFITAVLAAVLPVDLLGNMTSVGTLLAFFVVHVGVIVMRFTRPDAPRRFKIPGGKYLSLIFPLIGMFISVALIALAEVTTIWRLFIWMGIGWVFYFIYGIRHSRFNQDPLGRFQK</sequence>
<dbReference type="AlphaFoldDB" id="A0A367KJJ1"/>
<evidence type="ECO:0000256" key="4">
    <source>
        <dbReference type="ARBA" id="ARBA00022989"/>
    </source>
</evidence>
<evidence type="ECO:0000256" key="1">
    <source>
        <dbReference type="ARBA" id="ARBA00004141"/>
    </source>
</evidence>
<feature type="transmembrane region" description="Helical" evidence="6">
    <location>
        <begin position="220"/>
        <end position="239"/>
    </location>
</feature>
<dbReference type="Gene3D" id="1.20.1740.10">
    <property type="entry name" value="Amino acid/polyamine transporter I"/>
    <property type="match status" value="1"/>
</dbReference>
<keyword evidence="5 6" id="KW-0472">Membrane</keyword>
<dbReference type="GO" id="GO:0005886">
    <property type="term" value="C:plasma membrane"/>
    <property type="evidence" value="ECO:0007669"/>
    <property type="project" value="TreeGrafter"/>
</dbReference>
<dbReference type="PIRSF" id="PIRSF006060">
    <property type="entry name" value="AA_transporter"/>
    <property type="match status" value="1"/>
</dbReference>
<feature type="transmembrane region" description="Helical" evidence="6">
    <location>
        <begin position="379"/>
        <end position="402"/>
    </location>
</feature>
<keyword evidence="4 6" id="KW-1133">Transmembrane helix</keyword>
<accession>A0A367KJJ1</accession>
<dbReference type="OrthoDB" id="5982228at2759"/>
<feature type="transmembrane region" description="Helical" evidence="6">
    <location>
        <begin position="110"/>
        <end position="130"/>
    </location>
</feature>
<keyword evidence="2" id="KW-0813">Transport</keyword>
<keyword evidence="8" id="KW-1185">Reference proteome</keyword>
<dbReference type="GO" id="GO:0015171">
    <property type="term" value="F:amino acid transmembrane transporter activity"/>
    <property type="evidence" value="ECO:0007669"/>
    <property type="project" value="TreeGrafter"/>
</dbReference>
<dbReference type="Proteomes" id="UP000253551">
    <property type="component" value="Unassembled WGS sequence"/>
</dbReference>
<dbReference type="EMBL" id="PJQM01001412">
    <property type="protein sequence ID" value="RCI02393.1"/>
    <property type="molecule type" value="Genomic_DNA"/>
</dbReference>
<keyword evidence="3 6" id="KW-0812">Transmembrane</keyword>
<dbReference type="PANTHER" id="PTHR43243">
    <property type="entry name" value="INNER MEMBRANE TRANSPORTER YGJI-RELATED"/>
    <property type="match status" value="1"/>
</dbReference>
<dbReference type="Pfam" id="PF13520">
    <property type="entry name" value="AA_permease_2"/>
    <property type="match status" value="1"/>
</dbReference>
<dbReference type="STRING" id="4846.A0A367KJJ1"/>
<feature type="transmembrane region" description="Helical" evidence="6">
    <location>
        <begin position="251"/>
        <end position="270"/>
    </location>
</feature>
<organism evidence="7 8">
    <name type="scientific">Rhizopus stolonifer</name>
    <name type="common">Rhizopus nigricans</name>
    <dbReference type="NCBI Taxonomy" id="4846"/>
    <lineage>
        <taxon>Eukaryota</taxon>
        <taxon>Fungi</taxon>
        <taxon>Fungi incertae sedis</taxon>
        <taxon>Mucoromycota</taxon>
        <taxon>Mucoromycotina</taxon>
        <taxon>Mucoromycetes</taxon>
        <taxon>Mucorales</taxon>
        <taxon>Mucorineae</taxon>
        <taxon>Rhizopodaceae</taxon>
        <taxon>Rhizopus</taxon>
    </lineage>
</organism>
<evidence type="ECO:0000256" key="2">
    <source>
        <dbReference type="ARBA" id="ARBA00022448"/>
    </source>
</evidence>
<feature type="transmembrane region" description="Helical" evidence="6">
    <location>
        <begin position="456"/>
        <end position="478"/>
    </location>
</feature>